<evidence type="ECO:0000256" key="1">
    <source>
        <dbReference type="ARBA" id="ARBA00023125"/>
    </source>
</evidence>
<dbReference type="PROSITE" id="PS50977">
    <property type="entry name" value="HTH_TETR_2"/>
    <property type="match status" value="1"/>
</dbReference>
<dbReference type="InterPro" id="IPR013571">
    <property type="entry name" value="Tscrpt_reg_QacR_C"/>
</dbReference>
<dbReference type="InterPro" id="IPR009057">
    <property type="entry name" value="Homeodomain-like_sf"/>
</dbReference>
<name>A0A2R5EW34_9BACL</name>
<evidence type="ECO:0000256" key="2">
    <source>
        <dbReference type="PROSITE-ProRule" id="PRU00335"/>
    </source>
</evidence>
<evidence type="ECO:0000313" key="4">
    <source>
        <dbReference type="EMBL" id="GBG08003.1"/>
    </source>
</evidence>
<dbReference type="PANTHER" id="PTHR30055:SF211">
    <property type="entry name" value="TRANSCRIPTIONAL REGULATOR, TETR FAMILY"/>
    <property type="match status" value="1"/>
</dbReference>
<evidence type="ECO:0000313" key="5">
    <source>
        <dbReference type="Proteomes" id="UP000245202"/>
    </source>
</evidence>
<dbReference type="InterPro" id="IPR001647">
    <property type="entry name" value="HTH_TetR"/>
</dbReference>
<dbReference type="InterPro" id="IPR050109">
    <property type="entry name" value="HTH-type_TetR-like_transc_reg"/>
</dbReference>
<gene>
    <name evidence="4" type="ORF">PAT3040_02570</name>
</gene>
<dbReference type="RefSeq" id="WP_108992969.1">
    <property type="nucleotide sequence ID" value="NZ_BDQX01000128.1"/>
</dbReference>
<comment type="caution">
    <text evidence="4">The sequence shown here is derived from an EMBL/GenBank/DDBJ whole genome shotgun (WGS) entry which is preliminary data.</text>
</comment>
<dbReference type="EMBL" id="BDQX01000128">
    <property type="protein sequence ID" value="GBG08003.1"/>
    <property type="molecule type" value="Genomic_DNA"/>
</dbReference>
<dbReference type="GO" id="GO:0045892">
    <property type="term" value="P:negative regulation of DNA-templated transcription"/>
    <property type="evidence" value="ECO:0007669"/>
    <property type="project" value="InterPro"/>
</dbReference>
<reference evidence="4 5" key="1">
    <citation type="submission" date="2017-08" db="EMBL/GenBank/DDBJ databases">
        <title>Substantial Increase in Enzyme Production by Combined Drug-Resistance Mutations in Paenibacillus agaridevorans.</title>
        <authorList>
            <person name="Tanaka Y."/>
            <person name="Funane K."/>
            <person name="Hosaka T."/>
            <person name="Shiwa Y."/>
            <person name="Fujita N."/>
            <person name="Miyazaki T."/>
            <person name="Yoshikawa H."/>
            <person name="Murakami K."/>
            <person name="Kasahara K."/>
            <person name="Inaoka T."/>
            <person name="Hiraga Y."/>
            <person name="Ochi K."/>
        </authorList>
    </citation>
    <scope>NUCLEOTIDE SEQUENCE [LARGE SCALE GENOMIC DNA]</scope>
    <source>
        <strain evidence="4 5">T-3040</strain>
    </source>
</reference>
<keyword evidence="1 2" id="KW-0238">DNA-binding</keyword>
<protein>
    <submittedName>
        <fullName evidence="4">TetR family transcriptional regulator</fullName>
    </submittedName>
</protein>
<dbReference type="PANTHER" id="PTHR30055">
    <property type="entry name" value="HTH-TYPE TRANSCRIPTIONAL REGULATOR RUTR"/>
    <property type="match status" value="1"/>
</dbReference>
<dbReference type="PRINTS" id="PR00455">
    <property type="entry name" value="HTHTETR"/>
</dbReference>
<keyword evidence="5" id="KW-1185">Reference proteome</keyword>
<accession>A0A2R5EW34</accession>
<dbReference type="InterPro" id="IPR036271">
    <property type="entry name" value="Tet_transcr_reg_TetR-rel_C_sf"/>
</dbReference>
<proteinExistence type="predicted"/>
<evidence type="ECO:0000259" key="3">
    <source>
        <dbReference type="PROSITE" id="PS50977"/>
    </source>
</evidence>
<dbReference type="Pfam" id="PF08360">
    <property type="entry name" value="TetR_C_5"/>
    <property type="match status" value="1"/>
</dbReference>
<feature type="DNA-binding region" description="H-T-H motif" evidence="2">
    <location>
        <begin position="32"/>
        <end position="51"/>
    </location>
</feature>
<dbReference type="Gene3D" id="1.10.10.60">
    <property type="entry name" value="Homeodomain-like"/>
    <property type="match status" value="1"/>
</dbReference>
<dbReference type="Pfam" id="PF00440">
    <property type="entry name" value="TetR_N"/>
    <property type="match status" value="1"/>
</dbReference>
<dbReference type="GO" id="GO:0003700">
    <property type="term" value="F:DNA-binding transcription factor activity"/>
    <property type="evidence" value="ECO:0007669"/>
    <property type="project" value="InterPro"/>
</dbReference>
<dbReference type="AlphaFoldDB" id="A0A2R5EW34"/>
<organism evidence="4 5">
    <name type="scientific">Paenibacillus agaridevorans</name>
    <dbReference type="NCBI Taxonomy" id="171404"/>
    <lineage>
        <taxon>Bacteria</taxon>
        <taxon>Bacillati</taxon>
        <taxon>Bacillota</taxon>
        <taxon>Bacilli</taxon>
        <taxon>Bacillales</taxon>
        <taxon>Paenibacillaceae</taxon>
        <taxon>Paenibacillus</taxon>
    </lineage>
</organism>
<dbReference type="Proteomes" id="UP000245202">
    <property type="component" value="Unassembled WGS sequence"/>
</dbReference>
<dbReference type="SUPFAM" id="SSF48498">
    <property type="entry name" value="Tetracyclin repressor-like, C-terminal domain"/>
    <property type="match status" value="1"/>
</dbReference>
<sequence length="199" mass="22516">MNKKQLQSEETKHRIVEVASELFAKKGYNAASIVEMAAAAQCSKANIYYHFKSKEGLFLHIAELLETEWYRNWEVHKTSYDTVTDQLFGVIEFSTKQGLAHPLYMAACEFIEGHAEESSMVRKLLAAKIEKNRLFYEGLMTEGIVSGEFKPGNARQYGIILEGMVRGISETASSMNPMETLELYKAALKVLLHGIVREQ</sequence>
<dbReference type="Gene3D" id="1.10.357.10">
    <property type="entry name" value="Tetracycline Repressor, domain 2"/>
    <property type="match status" value="1"/>
</dbReference>
<feature type="domain" description="HTH tetR-type" evidence="3">
    <location>
        <begin position="9"/>
        <end position="69"/>
    </location>
</feature>
<dbReference type="SUPFAM" id="SSF46689">
    <property type="entry name" value="Homeodomain-like"/>
    <property type="match status" value="1"/>
</dbReference>
<dbReference type="GO" id="GO:0000976">
    <property type="term" value="F:transcription cis-regulatory region binding"/>
    <property type="evidence" value="ECO:0007669"/>
    <property type="project" value="TreeGrafter"/>
</dbReference>